<evidence type="ECO:0000256" key="2">
    <source>
        <dbReference type="ARBA" id="ARBA00023002"/>
    </source>
</evidence>
<dbReference type="PANTHER" id="PTHR43669">
    <property type="entry name" value="5-KETO-D-GLUCONATE 5-REDUCTASE"/>
    <property type="match status" value="1"/>
</dbReference>
<keyword evidence="2 3" id="KW-0560">Oxidoreductase</keyword>
<dbReference type="CDD" id="cd05233">
    <property type="entry name" value="SDR_c"/>
    <property type="match status" value="1"/>
</dbReference>
<dbReference type="RefSeq" id="WP_370564361.1">
    <property type="nucleotide sequence ID" value="NZ_JBFWIB010000008.1"/>
</dbReference>
<comment type="similarity">
    <text evidence="1">Belongs to the short-chain dehydrogenases/reductases (SDR) family.</text>
</comment>
<protein>
    <submittedName>
        <fullName evidence="3">SDR family NAD(P)-dependent oxidoreductase</fullName>
        <ecNumber evidence="3">1.1.1.-</ecNumber>
    </submittedName>
</protein>
<dbReference type="InterPro" id="IPR036291">
    <property type="entry name" value="NAD(P)-bd_dom_sf"/>
</dbReference>
<dbReference type="PANTHER" id="PTHR43669:SF6">
    <property type="entry name" value="DECAPRENYLPHOSPHORYL-2-KETO-BETA-D-ERYTHRO-PENTOSE REDUCTASE"/>
    <property type="match status" value="1"/>
</dbReference>
<dbReference type="EC" id="1.1.1.-" evidence="3"/>
<accession>A0ABV4HTG0</accession>
<dbReference type="InterPro" id="IPR002347">
    <property type="entry name" value="SDR_fam"/>
</dbReference>
<dbReference type="GO" id="GO:0016491">
    <property type="term" value="F:oxidoreductase activity"/>
    <property type="evidence" value="ECO:0007669"/>
    <property type="project" value="UniProtKB-KW"/>
</dbReference>
<reference evidence="3 4" key="1">
    <citation type="submission" date="2024-07" db="EMBL/GenBank/DDBJ databases">
        <title>Luteimonas salilacus sp. nov., isolated from the shore soil of Salt Lake in Tibet of China.</title>
        <authorList>
            <person name="Zhang X."/>
            <person name="Li A."/>
        </authorList>
    </citation>
    <scope>NUCLEOTIDE SEQUENCE [LARGE SCALE GENOMIC DNA]</scope>
    <source>
        <strain evidence="3 4">B3-2-R+30</strain>
    </source>
</reference>
<dbReference type="EMBL" id="JBFWIC010000026">
    <property type="protein sequence ID" value="MEZ0476052.1"/>
    <property type="molecule type" value="Genomic_DNA"/>
</dbReference>
<dbReference type="Pfam" id="PF13561">
    <property type="entry name" value="adh_short_C2"/>
    <property type="match status" value="1"/>
</dbReference>
<name>A0ABV4HTG0_9GAMM</name>
<proteinExistence type="inferred from homology"/>
<keyword evidence="4" id="KW-1185">Reference proteome</keyword>
<evidence type="ECO:0000313" key="4">
    <source>
        <dbReference type="Proteomes" id="UP001566331"/>
    </source>
</evidence>
<dbReference type="Proteomes" id="UP001566331">
    <property type="component" value="Unassembled WGS sequence"/>
</dbReference>
<dbReference type="SUPFAM" id="SSF51735">
    <property type="entry name" value="NAD(P)-binding Rossmann-fold domains"/>
    <property type="match status" value="1"/>
</dbReference>
<comment type="caution">
    <text evidence="3">The sequence shown here is derived from an EMBL/GenBank/DDBJ whole genome shotgun (WGS) entry which is preliminary data.</text>
</comment>
<gene>
    <name evidence="3" type="ORF">AB6713_15740</name>
</gene>
<evidence type="ECO:0000256" key="1">
    <source>
        <dbReference type="ARBA" id="ARBA00006484"/>
    </source>
</evidence>
<sequence length="266" mass="26835">MLLNDSNAVIYGGGGAIGGAAARVFAREGAKVFLVGRTQARLDKVARDILAAGGEVETAQLDVLDEAAVCEHAGAVAAKAGSIDIVLNATSVMHDQGTSLAGLSMETFMVPIDGVLRPLFATSKAVAQHMGSKRPGVILTLTAPAGKMTVPGHLGHIVSCAATEAFSRALAGELASRNVRVICIRSHAIADAPEAGSYTGELFGPKAEAAGMSVSQWLDGAAQTTLLGRLPTLADVAETAAFLASDRAGAMTAAVVNLTCGAVADA</sequence>
<dbReference type="PRINTS" id="PR00081">
    <property type="entry name" value="GDHRDH"/>
</dbReference>
<evidence type="ECO:0000313" key="3">
    <source>
        <dbReference type="EMBL" id="MEZ0476052.1"/>
    </source>
</evidence>
<dbReference type="Gene3D" id="3.40.50.720">
    <property type="entry name" value="NAD(P)-binding Rossmann-like Domain"/>
    <property type="match status" value="1"/>
</dbReference>
<organism evidence="3 4">
    <name type="scientific">Luteimonas salinilitoris</name>
    <dbReference type="NCBI Taxonomy" id="3237697"/>
    <lineage>
        <taxon>Bacteria</taxon>
        <taxon>Pseudomonadati</taxon>
        <taxon>Pseudomonadota</taxon>
        <taxon>Gammaproteobacteria</taxon>
        <taxon>Lysobacterales</taxon>
        <taxon>Lysobacteraceae</taxon>
        <taxon>Luteimonas</taxon>
    </lineage>
</organism>